<dbReference type="EC" id="3.4.24.-" evidence="11"/>
<evidence type="ECO:0000256" key="3">
    <source>
        <dbReference type="ARBA" id="ARBA00007931"/>
    </source>
</evidence>
<evidence type="ECO:0000256" key="1">
    <source>
        <dbReference type="ARBA" id="ARBA00001947"/>
    </source>
</evidence>
<dbReference type="Pfam" id="PF02163">
    <property type="entry name" value="Peptidase_M50"/>
    <property type="match status" value="1"/>
</dbReference>
<dbReference type="CDD" id="cd23081">
    <property type="entry name" value="cpPDZ_EcRseP-like"/>
    <property type="match status" value="1"/>
</dbReference>
<dbReference type="STRING" id="1618443.UV73_C0007G0039"/>
<evidence type="ECO:0000313" key="13">
    <source>
        <dbReference type="EMBL" id="KKS97596.1"/>
    </source>
</evidence>
<evidence type="ECO:0000256" key="10">
    <source>
        <dbReference type="ARBA" id="ARBA00023136"/>
    </source>
</evidence>
<dbReference type="GO" id="GO:0006508">
    <property type="term" value="P:proteolysis"/>
    <property type="evidence" value="ECO:0007669"/>
    <property type="project" value="UniProtKB-KW"/>
</dbReference>
<dbReference type="InterPro" id="IPR008915">
    <property type="entry name" value="Peptidase_M50"/>
</dbReference>
<evidence type="ECO:0000256" key="9">
    <source>
        <dbReference type="ARBA" id="ARBA00023049"/>
    </source>
</evidence>
<reference evidence="13 14" key="1">
    <citation type="journal article" date="2015" name="Nature">
        <title>rRNA introns, odd ribosomes, and small enigmatic genomes across a large radiation of phyla.</title>
        <authorList>
            <person name="Brown C.T."/>
            <person name="Hug L.A."/>
            <person name="Thomas B.C."/>
            <person name="Sharon I."/>
            <person name="Castelle C.J."/>
            <person name="Singh A."/>
            <person name="Wilkins M.J."/>
            <person name="Williams K.H."/>
            <person name="Banfield J.F."/>
        </authorList>
    </citation>
    <scope>NUCLEOTIDE SEQUENCE [LARGE SCALE GENOMIC DNA]</scope>
</reference>
<dbReference type="Gene3D" id="2.30.42.10">
    <property type="match status" value="1"/>
</dbReference>
<gene>
    <name evidence="13" type="ORF">UV73_C0007G0039</name>
</gene>
<dbReference type="PANTHER" id="PTHR42837:SF2">
    <property type="entry name" value="MEMBRANE METALLOPROTEASE ARASP2, CHLOROPLASTIC-RELATED"/>
    <property type="match status" value="1"/>
</dbReference>
<evidence type="ECO:0000256" key="6">
    <source>
        <dbReference type="ARBA" id="ARBA00022801"/>
    </source>
</evidence>
<proteinExistence type="inferred from homology"/>
<feature type="transmembrane region" description="Helical" evidence="11">
    <location>
        <begin position="94"/>
        <end position="120"/>
    </location>
</feature>
<organism evidence="13 14">
    <name type="scientific">Candidatus Gottesmanbacteria bacterium GW2011_GWA2_43_14</name>
    <dbReference type="NCBI Taxonomy" id="1618443"/>
    <lineage>
        <taxon>Bacteria</taxon>
        <taxon>Candidatus Gottesmaniibacteriota</taxon>
    </lineage>
</organism>
<evidence type="ECO:0000259" key="12">
    <source>
        <dbReference type="Pfam" id="PF02163"/>
    </source>
</evidence>
<dbReference type="AlphaFoldDB" id="A0A0G1FRG2"/>
<dbReference type="Proteomes" id="UP000034894">
    <property type="component" value="Unassembled WGS sequence"/>
</dbReference>
<evidence type="ECO:0000256" key="7">
    <source>
        <dbReference type="ARBA" id="ARBA00022833"/>
    </source>
</evidence>
<dbReference type="GO" id="GO:0004222">
    <property type="term" value="F:metalloendopeptidase activity"/>
    <property type="evidence" value="ECO:0007669"/>
    <property type="project" value="InterPro"/>
</dbReference>
<keyword evidence="10 11" id="KW-0472">Membrane</keyword>
<dbReference type="SUPFAM" id="SSF50156">
    <property type="entry name" value="PDZ domain-like"/>
    <property type="match status" value="1"/>
</dbReference>
<comment type="subcellular location">
    <subcellularLocation>
        <location evidence="2">Membrane</location>
        <topology evidence="2">Multi-pass membrane protein</topology>
    </subcellularLocation>
</comment>
<feature type="transmembrane region" description="Helical" evidence="11">
    <location>
        <begin position="284"/>
        <end position="304"/>
    </location>
</feature>
<keyword evidence="6 11" id="KW-0378">Hydrolase</keyword>
<keyword evidence="5 11" id="KW-0812">Transmembrane</keyword>
<dbReference type="InterPro" id="IPR004387">
    <property type="entry name" value="Pept_M50_Zn"/>
</dbReference>
<keyword evidence="8 11" id="KW-1133">Transmembrane helix</keyword>
<name>A0A0G1FRG2_9BACT</name>
<evidence type="ECO:0000313" key="14">
    <source>
        <dbReference type="Proteomes" id="UP000034894"/>
    </source>
</evidence>
<dbReference type="EMBL" id="LCFP01000007">
    <property type="protein sequence ID" value="KKS97596.1"/>
    <property type="molecule type" value="Genomic_DNA"/>
</dbReference>
<protein>
    <recommendedName>
        <fullName evidence="11">Zinc metalloprotease</fullName>
        <ecNumber evidence="11">3.4.24.-</ecNumber>
    </recommendedName>
</protein>
<evidence type="ECO:0000256" key="4">
    <source>
        <dbReference type="ARBA" id="ARBA00022670"/>
    </source>
</evidence>
<keyword evidence="7 11" id="KW-0862">Zinc</keyword>
<keyword evidence="9 11" id="KW-0482">Metalloprotease</keyword>
<dbReference type="PANTHER" id="PTHR42837">
    <property type="entry name" value="REGULATOR OF SIGMA-E PROTEASE RSEP"/>
    <property type="match status" value="1"/>
</dbReference>
<dbReference type="NCBIfam" id="TIGR00054">
    <property type="entry name" value="RIP metalloprotease RseP"/>
    <property type="match status" value="1"/>
</dbReference>
<keyword evidence="4 13" id="KW-0645">Protease</keyword>
<comment type="caution">
    <text evidence="13">The sequence shown here is derived from an EMBL/GenBank/DDBJ whole genome shotgun (WGS) entry which is preliminary data.</text>
</comment>
<dbReference type="GO" id="GO:0016020">
    <property type="term" value="C:membrane"/>
    <property type="evidence" value="ECO:0007669"/>
    <property type="project" value="UniProtKB-SubCell"/>
</dbReference>
<accession>A0A0G1FRG2</accession>
<evidence type="ECO:0000256" key="8">
    <source>
        <dbReference type="ARBA" id="ARBA00022989"/>
    </source>
</evidence>
<evidence type="ECO:0000256" key="11">
    <source>
        <dbReference type="RuleBase" id="RU362031"/>
    </source>
</evidence>
<keyword evidence="11" id="KW-0479">Metal-binding</keyword>
<evidence type="ECO:0000256" key="2">
    <source>
        <dbReference type="ARBA" id="ARBA00004141"/>
    </source>
</evidence>
<feature type="transmembrane region" description="Helical" evidence="11">
    <location>
        <begin position="332"/>
        <end position="354"/>
    </location>
</feature>
<comment type="similarity">
    <text evidence="3 11">Belongs to the peptidase M50B family.</text>
</comment>
<sequence length="359" mass="39706">MLVTLIVFLLILSVLVMVHELGHFLAAKKFGIFVEEFGIGLPPRIFGIRIGETVYSVNWLPIGGFVKLYGEEGDMPAAKKQKIPKNRAFYARPVWQRVIVISAGVVMNFLLAITVISYIFTQGVMVPSDRVHIEKIVEDSPAESAGLEQGDIIKTMIVDGRQITVKTGDDLIKTTSQNLGRELTIVIEREGREMQVSITPRKEYPEDQGPMGVVISAFEEKKYSLSEAPIAGLQQSLMLSWVLVKGIALTLWKVITFQSVSKDVAGPIGIAQMTGEAIKFGRNAVLEMLGLLSLNLAIVNILPFPALDGGRLLFILIEGATGRRVKTNWERYIHQAGMAILLFLILMVTVNDLVRIFSK</sequence>
<evidence type="ECO:0000256" key="5">
    <source>
        <dbReference type="ARBA" id="ARBA00022692"/>
    </source>
</evidence>
<dbReference type="GO" id="GO:0046872">
    <property type="term" value="F:metal ion binding"/>
    <property type="evidence" value="ECO:0007669"/>
    <property type="project" value="UniProtKB-KW"/>
</dbReference>
<dbReference type="CDD" id="cd06163">
    <property type="entry name" value="S2P-M50_PDZ_RseP-like"/>
    <property type="match status" value="1"/>
</dbReference>
<feature type="domain" description="Peptidase M50" evidence="12">
    <location>
        <begin position="8"/>
        <end position="344"/>
    </location>
</feature>
<dbReference type="InterPro" id="IPR036034">
    <property type="entry name" value="PDZ_sf"/>
</dbReference>
<comment type="cofactor">
    <cofactor evidence="1 11">
        <name>Zn(2+)</name>
        <dbReference type="ChEBI" id="CHEBI:29105"/>
    </cofactor>
</comment>